<reference evidence="3 4" key="1">
    <citation type="submission" date="2024-01" db="EMBL/GenBank/DDBJ databases">
        <title>Comparative genomics of Cryptococcus and Kwoniella reveals pathogenesis evolution and contrasting modes of karyotype evolution via chromosome fusion or intercentromeric recombination.</title>
        <authorList>
            <person name="Coelho M.A."/>
            <person name="David-Palma M."/>
            <person name="Shea T."/>
            <person name="Bowers K."/>
            <person name="McGinley-Smith S."/>
            <person name="Mohammad A.W."/>
            <person name="Gnirke A."/>
            <person name="Yurkov A.M."/>
            <person name="Nowrousian M."/>
            <person name="Sun S."/>
            <person name="Cuomo C.A."/>
            <person name="Heitman J."/>
        </authorList>
    </citation>
    <scope>NUCLEOTIDE SEQUENCE [LARGE SCALE GENOMIC DNA]</scope>
    <source>
        <strain evidence="3">CBS 11374</strain>
    </source>
</reference>
<feature type="compositionally biased region" description="Basic and acidic residues" evidence="1">
    <location>
        <begin position="70"/>
        <end position="80"/>
    </location>
</feature>
<name>A0ABZ1CW17_9TREE</name>
<feature type="region of interest" description="Disordered" evidence="1">
    <location>
        <begin position="167"/>
        <end position="234"/>
    </location>
</feature>
<keyword evidence="2" id="KW-0812">Transmembrane</keyword>
<feature type="region of interest" description="Disordered" evidence="1">
    <location>
        <begin position="312"/>
        <end position="341"/>
    </location>
</feature>
<evidence type="ECO:0000256" key="1">
    <source>
        <dbReference type="SAM" id="MobiDB-lite"/>
    </source>
</evidence>
<evidence type="ECO:0000313" key="4">
    <source>
        <dbReference type="Proteomes" id="UP001329825"/>
    </source>
</evidence>
<dbReference type="GeneID" id="87953948"/>
<dbReference type="Proteomes" id="UP001329825">
    <property type="component" value="Chromosome 2"/>
</dbReference>
<organism evidence="3 4">
    <name type="scientific">Kwoniella shivajii</name>
    <dbReference type="NCBI Taxonomy" id="564305"/>
    <lineage>
        <taxon>Eukaryota</taxon>
        <taxon>Fungi</taxon>
        <taxon>Dikarya</taxon>
        <taxon>Basidiomycota</taxon>
        <taxon>Agaricomycotina</taxon>
        <taxon>Tremellomycetes</taxon>
        <taxon>Tremellales</taxon>
        <taxon>Cryptococcaceae</taxon>
        <taxon>Kwoniella</taxon>
    </lineage>
</organism>
<feature type="compositionally biased region" description="Polar residues" evidence="1">
    <location>
        <begin position="81"/>
        <end position="91"/>
    </location>
</feature>
<feature type="compositionally biased region" description="Low complexity" evidence="1">
    <location>
        <begin position="111"/>
        <end position="132"/>
    </location>
</feature>
<accession>A0ABZ1CW17</accession>
<gene>
    <name evidence="3" type="ORF">IL334_001817</name>
</gene>
<keyword evidence="2" id="KW-0472">Membrane</keyword>
<keyword evidence="4" id="KW-1185">Reference proteome</keyword>
<proteinExistence type="predicted"/>
<evidence type="ECO:0000256" key="2">
    <source>
        <dbReference type="SAM" id="Phobius"/>
    </source>
</evidence>
<feature type="region of interest" description="Disordered" evidence="1">
    <location>
        <begin position="1"/>
        <end position="133"/>
    </location>
</feature>
<feature type="compositionally biased region" description="Pro residues" evidence="1">
    <location>
        <begin position="312"/>
        <end position="321"/>
    </location>
</feature>
<feature type="transmembrane region" description="Helical" evidence="2">
    <location>
        <begin position="432"/>
        <end position="451"/>
    </location>
</feature>
<feature type="compositionally biased region" description="Polar residues" evidence="1">
    <location>
        <begin position="1"/>
        <end position="14"/>
    </location>
</feature>
<dbReference type="PROSITE" id="PS51257">
    <property type="entry name" value="PROKAR_LIPOPROTEIN"/>
    <property type="match status" value="1"/>
</dbReference>
<evidence type="ECO:0000313" key="3">
    <source>
        <dbReference type="EMBL" id="WRT64881.1"/>
    </source>
</evidence>
<dbReference type="EMBL" id="CP141882">
    <property type="protein sequence ID" value="WRT64881.1"/>
    <property type="molecule type" value="Genomic_DNA"/>
</dbReference>
<dbReference type="RefSeq" id="XP_062789621.1">
    <property type="nucleotide sequence ID" value="XM_062933570.1"/>
</dbReference>
<sequence>MNSRSSLPSITELSTPRHAPSPTLGSGGACTPPLVRPGRSYEDERESEEERPRDSGVHAIGAFFSSPYDSHYDSDPEEKSSSIVIPSLNSDARSRTPITRGRTRVGSVIVNKTCDQKQNQNQNQSQHQNYKNVLESKIKSQAGEVDIYESFDELDGLSDEVHYLHHGKDQQLKLPKSPAKSNEVTSRQSDESGRVRPLTVVEFPEPSLKPQQGYGKGYPSPNHSRTKPDGPIPSLSDGPTAIPPIPKIVTTDPNQLRPELPSKGYSIGYIHNSKSQPTIDTASFSFSPPRTINLPPPSSPISPLLAAPPLPHFSPLSPPSSPFASARGVRQDRPDSTNGSIRGFDIMAEKKALFREGQEELMSPFATRRTERARQGRAQTKSAFLASGMDFWKRFNAHAELDEGEKAVNGDSNGSAWLSKAKARDGRIKKMIWIFLFLLVILIGALLVYFLTRPSPNPKSIATGI</sequence>
<keyword evidence="2" id="KW-1133">Transmembrane helix</keyword>
<protein>
    <submittedName>
        <fullName evidence="3">Uncharacterized protein</fullName>
    </submittedName>
</protein>